<feature type="compositionally biased region" description="Polar residues" evidence="1">
    <location>
        <begin position="82"/>
        <end position="93"/>
    </location>
</feature>
<dbReference type="EMBL" id="MU007014">
    <property type="protein sequence ID" value="KAF2435250.1"/>
    <property type="molecule type" value="Genomic_DNA"/>
</dbReference>
<evidence type="ECO:0000313" key="2">
    <source>
        <dbReference type="EMBL" id="KAF2435250.1"/>
    </source>
</evidence>
<accession>A0A9P4NZB5</accession>
<dbReference type="Proteomes" id="UP000800235">
    <property type="component" value="Unassembled WGS sequence"/>
</dbReference>
<protein>
    <submittedName>
        <fullName evidence="2">Uncharacterized protein</fullName>
    </submittedName>
</protein>
<reference evidence="2" key="1">
    <citation type="journal article" date="2020" name="Stud. Mycol.">
        <title>101 Dothideomycetes genomes: a test case for predicting lifestyles and emergence of pathogens.</title>
        <authorList>
            <person name="Haridas S."/>
            <person name="Albert R."/>
            <person name="Binder M."/>
            <person name="Bloem J."/>
            <person name="Labutti K."/>
            <person name="Salamov A."/>
            <person name="Andreopoulos B."/>
            <person name="Baker S."/>
            <person name="Barry K."/>
            <person name="Bills G."/>
            <person name="Bluhm B."/>
            <person name="Cannon C."/>
            <person name="Castanera R."/>
            <person name="Culley D."/>
            <person name="Daum C."/>
            <person name="Ezra D."/>
            <person name="Gonzalez J."/>
            <person name="Henrissat B."/>
            <person name="Kuo A."/>
            <person name="Liang C."/>
            <person name="Lipzen A."/>
            <person name="Lutzoni F."/>
            <person name="Magnuson J."/>
            <person name="Mondo S."/>
            <person name="Nolan M."/>
            <person name="Ohm R."/>
            <person name="Pangilinan J."/>
            <person name="Park H.-J."/>
            <person name="Ramirez L."/>
            <person name="Alfaro M."/>
            <person name="Sun H."/>
            <person name="Tritt A."/>
            <person name="Yoshinaga Y."/>
            <person name="Zwiers L.-H."/>
            <person name="Turgeon B."/>
            <person name="Goodwin S."/>
            <person name="Spatafora J."/>
            <person name="Crous P."/>
            <person name="Grigoriev I."/>
        </authorList>
    </citation>
    <scope>NUCLEOTIDE SEQUENCE</scope>
    <source>
        <strain evidence="2">CBS 130266</strain>
    </source>
</reference>
<comment type="caution">
    <text evidence="2">The sequence shown here is derived from an EMBL/GenBank/DDBJ whole genome shotgun (WGS) entry which is preliminary data.</text>
</comment>
<evidence type="ECO:0000256" key="1">
    <source>
        <dbReference type="SAM" id="MobiDB-lite"/>
    </source>
</evidence>
<name>A0A9P4NZB5_9PEZI</name>
<gene>
    <name evidence="2" type="ORF">EJ08DRAFT_394615</name>
</gene>
<evidence type="ECO:0000313" key="3">
    <source>
        <dbReference type="Proteomes" id="UP000800235"/>
    </source>
</evidence>
<proteinExistence type="predicted"/>
<sequence length="203" mass="22374">MTRSRALPDDFDMKAALHAPYGDVLGPSRRPTFGGFDFTPPLSRMPLHTTRNAESLIFRPLGAPSDQQLSTPSKAPVRTGPQVEQPSDVNANPNGHAAYPRAVHFRSHSLPAFLEQPAFDHGYDQYDLPSGKLPAEKITGLGSAPMTMATSRPDDPKIDNTKFEVERGNDLVLEHVAHAPMKRKREDSPNDIVTELLARWTNS</sequence>
<dbReference type="AlphaFoldDB" id="A0A9P4NZB5"/>
<keyword evidence="3" id="KW-1185">Reference proteome</keyword>
<feature type="region of interest" description="Disordered" evidence="1">
    <location>
        <begin position="21"/>
        <end position="97"/>
    </location>
</feature>
<organism evidence="2 3">
    <name type="scientific">Tothia fuscella</name>
    <dbReference type="NCBI Taxonomy" id="1048955"/>
    <lineage>
        <taxon>Eukaryota</taxon>
        <taxon>Fungi</taxon>
        <taxon>Dikarya</taxon>
        <taxon>Ascomycota</taxon>
        <taxon>Pezizomycotina</taxon>
        <taxon>Dothideomycetes</taxon>
        <taxon>Pleosporomycetidae</taxon>
        <taxon>Venturiales</taxon>
        <taxon>Cylindrosympodiaceae</taxon>
        <taxon>Tothia</taxon>
    </lineage>
</organism>